<feature type="domain" description="FMN-binding" evidence="3">
    <location>
        <begin position="70"/>
        <end position="158"/>
    </location>
</feature>
<dbReference type="EMBL" id="JBJHZY010000001">
    <property type="protein sequence ID" value="MFL0267757.1"/>
    <property type="molecule type" value="Genomic_DNA"/>
</dbReference>
<protein>
    <submittedName>
        <fullName evidence="4">FMN-binding protein</fullName>
    </submittedName>
</protein>
<dbReference type="Gene3D" id="3.90.1010.20">
    <property type="match status" value="1"/>
</dbReference>
<name>A0ABW8TPW0_9CLOT</name>
<evidence type="ECO:0000256" key="2">
    <source>
        <dbReference type="SAM" id="SignalP"/>
    </source>
</evidence>
<feature type="region of interest" description="Disordered" evidence="1">
    <location>
        <begin position="21"/>
        <end position="65"/>
    </location>
</feature>
<reference evidence="4 5" key="1">
    <citation type="submission" date="2024-11" db="EMBL/GenBank/DDBJ databases">
        <authorList>
            <person name="Heng Y.C."/>
            <person name="Lim A.C.H."/>
            <person name="Lee J.K.Y."/>
            <person name="Kittelmann S."/>
        </authorList>
    </citation>
    <scope>NUCLEOTIDE SEQUENCE [LARGE SCALE GENOMIC DNA]</scope>
    <source>
        <strain evidence="4 5">WILCCON 0202</strain>
    </source>
</reference>
<comment type="caution">
    <text evidence="4">The sequence shown here is derived from an EMBL/GenBank/DDBJ whole genome shotgun (WGS) entry which is preliminary data.</text>
</comment>
<evidence type="ECO:0000256" key="1">
    <source>
        <dbReference type="SAM" id="MobiDB-lite"/>
    </source>
</evidence>
<feature type="signal peptide" evidence="2">
    <location>
        <begin position="1"/>
        <end position="24"/>
    </location>
</feature>
<dbReference type="PROSITE" id="PS51257">
    <property type="entry name" value="PROKAR_LIPOPROTEIN"/>
    <property type="match status" value="1"/>
</dbReference>
<dbReference type="RefSeq" id="WP_406764350.1">
    <property type="nucleotide sequence ID" value="NZ_JBJHZY010000001.1"/>
</dbReference>
<proteinExistence type="predicted"/>
<sequence>MKKIITLVMIAALTVTSFVGCSKPAPTPTNDTKPATTTPADTKPATTTPATTNGPKDGTYTAEDTADSHGYKGVVSVTYKDGKITNVTFDEVTKDGKKKRDDASYNSQMKATAKVSAVEAQDKLTKTYLDTQKVDTVTGATEMSARFKTLVEKAIASSK</sequence>
<evidence type="ECO:0000313" key="5">
    <source>
        <dbReference type="Proteomes" id="UP001623661"/>
    </source>
</evidence>
<feature type="compositionally biased region" description="Low complexity" evidence="1">
    <location>
        <begin position="28"/>
        <end position="53"/>
    </location>
</feature>
<feature type="chain" id="PRO_5045695669" evidence="2">
    <location>
        <begin position="25"/>
        <end position="159"/>
    </location>
</feature>
<keyword evidence="2" id="KW-0732">Signal</keyword>
<keyword evidence="5" id="KW-1185">Reference proteome</keyword>
<dbReference type="Proteomes" id="UP001623661">
    <property type="component" value="Unassembled WGS sequence"/>
</dbReference>
<dbReference type="SMART" id="SM00900">
    <property type="entry name" value="FMN_bind"/>
    <property type="match status" value="1"/>
</dbReference>
<evidence type="ECO:0000313" key="4">
    <source>
        <dbReference type="EMBL" id="MFL0267757.1"/>
    </source>
</evidence>
<gene>
    <name evidence="4" type="ORF">ACJDUH_06540</name>
</gene>
<evidence type="ECO:0000259" key="3">
    <source>
        <dbReference type="SMART" id="SM00900"/>
    </source>
</evidence>
<dbReference type="InterPro" id="IPR007329">
    <property type="entry name" value="FMN-bd"/>
</dbReference>
<accession>A0ABW8TPW0</accession>
<dbReference type="Pfam" id="PF04205">
    <property type="entry name" value="FMN_bind"/>
    <property type="match status" value="1"/>
</dbReference>
<organism evidence="4 5">
    <name type="scientific">Candidatus Clostridium radicumherbarum</name>
    <dbReference type="NCBI Taxonomy" id="3381662"/>
    <lineage>
        <taxon>Bacteria</taxon>
        <taxon>Bacillati</taxon>
        <taxon>Bacillota</taxon>
        <taxon>Clostridia</taxon>
        <taxon>Eubacteriales</taxon>
        <taxon>Clostridiaceae</taxon>
        <taxon>Clostridium</taxon>
    </lineage>
</organism>